<dbReference type="AlphaFoldDB" id="A0A914YWW9"/>
<evidence type="ECO:0000313" key="1">
    <source>
        <dbReference type="Proteomes" id="UP000887577"/>
    </source>
</evidence>
<keyword evidence="1" id="KW-1185">Reference proteome</keyword>
<protein>
    <submittedName>
        <fullName evidence="2">Uncharacterized protein</fullName>
    </submittedName>
</protein>
<sequence>MINSTASKFGEYFKYDENLPCEFDNSEMKFLASVECESMINCESGKEYHSNSKYSHPIYGLNRTCEACMKFICTSDNGKTVNNGYGCYEDFERACNFLDSDIKEKIKINIKDSFYYDKNYVVISCSDSDNCQLSIDSLLPYAQVVGKMFLFVFVKER</sequence>
<organism evidence="1 2">
    <name type="scientific">Panagrolaimus superbus</name>
    <dbReference type="NCBI Taxonomy" id="310955"/>
    <lineage>
        <taxon>Eukaryota</taxon>
        <taxon>Metazoa</taxon>
        <taxon>Ecdysozoa</taxon>
        <taxon>Nematoda</taxon>
        <taxon>Chromadorea</taxon>
        <taxon>Rhabditida</taxon>
        <taxon>Tylenchina</taxon>
        <taxon>Panagrolaimomorpha</taxon>
        <taxon>Panagrolaimoidea</taxon>
        <taxon>Panagrolaimidae</taxon>
        <taxon>Panagrolaimus</taxon>
    </lineage>
</organism>
<dbReference type="WBParaSite" id="PSU_v2.g46.t1">
    <property type="protein sequence ID" value="PSU_v2.g46.t1"/>
    <property type="gene ID" value="PSU_v2.g46"/>
</dbReference>
<reference evidence="2" key="1">
    <citation type="submission" date="2022-11" db="UniProtKB">
        <authorList>
            <consortium name="WormBaseParasite"/>
        </authorList>
    </citation>
    <scope>IDENTIFICATION</scope>
</reference>
<accession>A0A914YWW9</accession>
<evidence type="ECO:0000313" key="2">
    <source>
        <dbReference type="WBParaSite" id="PSU_v2.g46.t1"/>
    </source>
</evidence>
<proteinExistence type="predicted"/>
<dbReference type="Proteomes" id="UP000887577">
    <property type="component" value="Unplaced"/>
</dbReference>
<name>A0A914YWW9_9BILA</name>